<name>A0A9P6HJU3_9AGAM</name>
<dbReference type="OrthoDB" id="29558at2759"/>
<feature type="compositionally biased region" description="Low complexity" evidence="9">
    <location>
        <begin position="1"/>
        <end position="18"/>
    </location>
</feature>
<comment type="function">
    <text evidence="8">Component of the signal peptidase complex (SPC) which catalyzes the cleavage of N-terminal signal sequences from nascent proteins as they are translocated into the lumen of the endoplasmic reticulum. Enhances the enzymatic activity of SPC and facilitates the interactions between different components of the translocation site.</text>
</comment>
<reference evidence="11" key="2">
    <citation type="submission" date="2020-11" db="EMBL/GenBank/DDBJ databases">
        <authorList>
            <consortium name="DOE Joint Genome Institute"/>
            <person name="Kuo A."/>
            <person name="Miyauchi S."/>
            <person name="Kiss E."/>
            <person name="Drula E."/>
            <person name="Kohler A."/>
            <person name="Sanchez-Garcia M."/>
            <person name="Andreopoulos B."/>
            <person name="Barry K.W."/>
            <person name="Bonito G."/>
            <person name="Buee M."/>
            <person name="Carver A."/>
            <person name="Chen C."/>
            <person name="Cichocki N."/>
            <person name="Clum A."/>
            <person name="Culley D."/>
            <person name="Crous P.W."/>
            <person name="Fauchery L."/>
            <person name="Girlanda M."/>
            <person name="Hayes R."/>
            <person name="Keri Z."/>
            <person name="Labutti K."/>
            <person name="Lipzen A."/>
            <person name="Lombard V."/>
            <person name="Magnuson J."/>
            <person name="Maillard F."/>
            <person name="Morin E."/>
            <person name="Murat C."/>
            <person name="Nolan M."/>
            <person name="Ohm R."/>
            <person name="Pangilinan J."/>
            <person name="Pereira M."/>
            <person name="Perotto S."/>
            <person name="Peter M."/>
            <person name="Riley R."/>
            <person name="Sitrit Y."/>
            <person name="Stielow B."/>
            <person name="Szollosi G."/>
            <person name="Zifcakova L."/>
            <person name="Stursova M."/>
            <person name="Spatafora J.W."/>
            <person name="Tedersoo L."/>
            <person name="Vaario L.-M."/>
            <person name="Yamada A."/>
            <person name="Yan M."/>
            <person name="Wang P."/>
            <person name="Xu J."/>
            <person name="Bruns T."/>
            <person name="Baldrian P."/>
            <person name="Vilgalys R."/>
            <person name="Henrissat B."/>
            <person name="Grigoriev I.V."/>
            <person name="Hibbett D."/>
            <person name="Nagy L.G."/>
            <person name="Martin F.M."/>
        </authorList>
    </citation>
    <scope>NUCLEOTIDE SEQUENCE</scope>
    <source>
        <strain evidence="11">UH-Tt-Lm1</strain>
    </source>
</reference>
<feature type="region of interest" description="Disordered" evidence="9">
    <location>
        <begin position="1"/>
        <end position="26"/>
    </location>
</feature>
<evidence type="ECO:0000256" key="9">
    <source>
        <dbReference type="SAM" id="MobiDB-lite"/>
    </source>
</evidence>
<evidence type="ECO:0000256" key="5">
    <source>
        <dbReference type="ARBA" id="ARBA00022824"/>
    </source>
</evidence>
<comment type="similarity">
    <text evidence="2">Belongs to the SPCS2 family.</text>
</comment>
<dbReference type="Proteomes" id="UP000736335">
    <property type="component" value="Unassembled WGS sequence"/>
</dbReference>
<accession>A0A9P6HJU3</accession>
<organism evidence="11 12">
    <name type="scientific">Thelephora terrestris</name>
    <dbReference type="NCBI Taxonomy" id="56493"/>
    <lineage>
        <taxon>Eukaryota</taxon>
        <taxon>Fungi</taxon>
        <taxon>Dikarya</taxon>
        <taxon>Basidiomycota</taxon>
        <taxon>Agaricomycotina</taxon>
        <taxon>Agaricomycetes</taxon>
        <taxon>Thelephorales</taxon>
        <taxon>Thelephoraceae</taxon>
        <taxon>Thelephora</taxon>
    </lineage>
</organism>
<feature type="transmembrane region" description="Helical" evidence="10">
    <location>
        <begin position="83"/>
        <end position="101"/>
    </location>
</feature>
<keyword evidence="5" id="KW-0256">Endoplasmic reticulum</keyword>
<dbReference type="GO" id="GO:0005787">
    <property type="term" value="C:signal peptidase complex"/>
    <property type="evidence" value="ECO:0007669"/>
    <property type="project" value="InterPro"/>
</dbReference>
<dbReference type="GO" id="GO:0045047">
    <property type="term" value="P:protein targeting to ER"/>
    <property type="evidence" value="ECO:0007669"/>
    <property type="project" value="TreeGrafter"/>
</dbReference>
<keyword evidence="4 10" id="KW-0812">Transmembrane</keyword>
<evidence type="ECO:0000256" key="1">
    <source>
        <dbReference type="ARBA" id="ARBA00004477"/>
    </source>
</evidence>
<evidence type="ECO:0000256" key="7">
    <source>
        <dbReference type="ARBA" id="ARBA00023136"/>
    </source>
</evidence>
<gene>
    <name evidence="11" type="ORF">BJ322DRAFT_621831</name>
</gene>
<dbReference type="EMBL" id="WIUZ02000004">
    <property type="protein sequence ID" value="KAF9788292.1"/>
    <property type="molecule type" value="Genomic_DNA"/>
</dbReference>
<keyword evidence="6 10" id="KW-1133">Transmembrane helix</keyword>
<evidence type="ECO:0000256" key="3">
    <source>
        <dbReference type="ARBA" id="ARBA00017057"/>
    </source>
</evidence>
<keyword evidence="12" id="KW-1185">Reference proteome</keyword>
<evidence type="ECO:0000256" key="8">
    <source>
        <dbReference type="ARBA" id="ARBA00045608"/>
    </source>
</evidence>
<proteinExistence type="inferred from homology"/>
<evidence type="ECO:0000313" key="12">
    <source>
        <dbReference type="Proteomes" id="UP000736335"/>
    </source>
</evidence>
<dbReference type="InterPro" id="IPR009582">
    <property type="entry name" value="Spc2/SPCS2"/>
</dbReference>
<evidence type="ECO:0000256" key="6">
    <source>
        <dbReference type="ARBA" id="ARBA00022989"/>
    </source>
</evidence>
<comment type="subcellular location">
    <subcellularLocation>
        <location evidence="1">Endoplasmic reticulum membrane</location>
        <topology evidence="1">Multi-pass membrane protein</topology>
    </subcellularLocation>
</comment>
<keyword evidence="7 10" id="KW-0472">Membrane</keyword>
<evidence type="ECO:0000313" key="11">
    <source>
        <dbReference type="EMBL" id="KAF9788292.1"/>
    </source>
</evidence>
<dbReference type="PANTHER" id="PTHR13085:SF0">
    <property type="entry name" value="SIGNAL PEPTIDASE COMPLEX SUBUNIT 2"/>
    <property type="match status" value="1"/>
</dbReference>
<feature type="transmembrane region" description="Helical" evidence="10">
    <location>
        <begin position="113"/>
        <end position="133"/>
    </location>
</feature>
<protein>
    <recommendedName>
        <fullName evidence="3">Signal peptidase complex subunit 2</fullName>
    </recommendedName>
</protein>
<sequence>MAKKSTSNGSAPSPSSPEHSPRPLGPLSILADKEKLKERKEDVTKINNMNASELKNACDDALKRFLSHPELFRQNYIHTDVRLALGWSSVLVAFGTGLYGWKIDFEKSKPVVWAGVILYVILSIVQTLYAYFIERDIVFLGKRKTFDKRIVTERITITSQTVPHSLKPSTGKPSSCPSYNFTISYLRSASSGKSLLAKGKATRTRPYNEIFDEGGLLNISVFETWVGQAVEDVMDGEAK</sequence>
<dbReference type="GO" id="GO:0006465">
    <property type="term" value="P:signal peptide processing"/>
    <property type="evidence" value="ECO:0007669"/>
    <property type="project" value="InterPro"/>
</dbReference>
<dbReference type="AlphaFoldDB" id="A0A9P6HJU3"/>
<reference evidence="11" key="1">
    <citation type="journal article" date="2020" name="Nat. Commun.">
        <title>Large-scale genome sequencing of mycorrhizal fungi provides insights into the early evolution of symbiotic traits.</title>
        <authorList>
            <person name="Miyauchi S."/>
            <person name="Kiss E."/>
            <person name="Kuo A."/>
            <person name="Drula E."/>
            <person name="Kohler A."/>
            <person name="Sanchez-Garcia M."/>
            <person name="Morin E."/>
            <person name="Andreopoulos B."/>
            <person name="Barry K.W."/>
            <person name="Bonito G."/>
            <person name="Buee M."/>
            <person name="Carver A."/>
            <person name="Chen C."/>
            <person name="Cichocki N."/>
            <person name="Clum A."/>
            <person name="Culley D."/>
            <person name="Crous P.W."/>
            <person name="Fauchery L."/>
            <person name="Girlanda M."/>
            <person name="Hayes R.D."/>
            <person name="Keri Z."/>
            <person name="LaButti K."/>
            <person name="Lipzen A."/>
            <person name="Lombard V."/>
            <person name="Magnuson J."/>
            <person name="Maillard F."/>
            <person name="Murat C."/>
            <person name="Nolan M."/>
            <person name="Ohm R.A."/>
            <person name="Pangilinan J."/>
            <person name="Pereira M.F."/>
            <person name="Perotto S."/>
            <person name="Peter M."/>
            <person name="Pfister S."/>
            <person name="Riley R."/>
            <person name="Sitrit Y."/>
            <person name="Stielow J.B."/>
            <person name="Szollosi G."/>
            <person name="Zifcakova L."/>
            <person name="Stursova M."/>
            <person name="Spatafora J.W."/>
            <person name="Tedersoo L."/>
            <person name="Vaario L.M."/>
            <person name="Yamada A."/>
            <person name="Yan M."/>
            <person name="Wang P."/>
            <person name="Xu J."/>
            <person name="Bruns T."/>
            <person name="Baldrian P."/>
            <person name="Vilgalys R."/>
            <person name="Dunand C."/>
            <person name="Henrissat B."/>
            <person name="Grigoriev I.V."/>
            <person name="Hibbett D."/>
            <person name="Nagy L.G."/>
            <person name="Martin F.M."/>
        </authorList>
    </citation>
    <scope>NUCLEOTIDE SEQUENCE</scope>
    <source>
        <strain evidence="11">UH-Tt-Lm1</strain>
    </source>
</reference>
<evidence type="ECO:0000256" key="10">
    <source>
        <dbReference type="SAM" id="Phobius"/>
    </source>
</evidence>
<comment type="caution">
    <text evidence="11">The sequence shown here is derived from an EMBL/GenBank/DDBJ whole genome shotgun (WGS) entry which is preliminary data.</text>
</comment>
<dbReference type="PANTHER" id="PTHR13085">
    <property type="entry name" value="MICROSOMAL SIGNAL PEPTIDASE 25 KDA SUBUNIT"/>
    <property type="match status" value="1"/>
</dbReference>
<dbReference type="Pfam" id="PF06703">
    <property type="entry name" value="SPC25"/>
    <property type="match status" value="1"/>
</dbReference>
<evidence type="ECO:0000256" key="2">
    <source>
        <dbReference type="ARBA" id="ARBA00007324"/>
    </source>
</evidence>
<evidence type="ECO:0000256" key="4">
    <source>
        <dbReference type="ARBA" id="ARBA00022692"/>
    </source>
</evidence>